<proteinExistence type="predicted"/>
<evidence type="ECO:0000256" key="2">
    <source>
        <dbReference type="SAM" id="SignalP"/>
    </source>
</evidence>
<organism evidence="3 4">
    <name type="scientific">Luteolibacter luteus</name>
    <dbReference type="NCBI Taxonomy" id="2728835"/>
    <lineage>
        <taxon>Bacteria</taxon>
        <taxon>Pseudomonadati</taxon>
        <taxon>Verrucomicrobiota</taxon>
        <taxon>Verrucomicrobiia</taxon>
        <taxon>Verrucomicrobiales</taxon>
        <taxon>Verrucomicrobiaceae</taxon>
        <taxon>Luteolibacter</taxon>
    </lineage>
</organism>
<accession>A0A858RL37</accession>
<dbReference type="EMBL" id="CP051774">
    <property type="protein sequence ID" value="QJE97657.1"/>
    <property type="molecule type" value="Genomic_DNA"/>
</dbReference>
<name>A0A858RL37_9BACT</name>
<evidence type="ECO:0000313" key="4">
    <source>
        <dbReference type="Proteomes" id="UP000501812"/>
    </source>
</evidence>
<keyword evidence="2" id="KW-0732">Signal</keyword>
<keyword evidence="4" id="KW-1185">Reference proteome</keyword>
<dbReference type="Proteomes" id="UP000501812">
    <property type="component" value="Chromosome"/>
</dbReference>
<dbReference type="AlphaFoldDB" id="A0A858RL37"/>
<evidence type="ECO:0000256" key="1">
    <source>
        <dbReference type="SAM" id="MobiDB-lite"/>
    </source>
</evidence>
<reference evidence="3 4" key="1">
    <citation type="submission" date="2020-04" db="EMBL/GenBank/DDBJ databases">
        <title>Luteolibacter sp. G-1-1-1 isolated from soil.</title>
        <authorList>
            <person name="Dahal R.H."/>
        </authorList>
    </citation>
    <scope>NUCLEOTIDE SEQUENCE [LARGE SCALE GENOMIC DNA]</scope>
    <source>
        <strain evidence="3 4">G-1-1-1</strain>
    </source>
</reference>
<feature type="signal peptide" evidence="2">
    <location>
        <begin position="1"/>
        <end position="26"/>
    </location>
</feature>
<dbReference type="RefSeq" id="WP_169456083.1">
    <property type="nucleotide sequence ID" value="NZ_CP051774.1"/>
</dbReference>
<gene>
    <name evidence="3" type="ORF">HHL09_18355</name>
</gene>
<sequence length="302" mass="31103">MKTSLWATLAVAVSGASALFSGIANGADSPEADPALPVGTMTAFPTLVQTGTHPTLTWNIMHPSKVTGALGGGGNGNGGGGGDGTETAAVINPPGTIIPTQDLYVTVQIVGTGPTACQAGTTVPPSDLRLSLNGGSYQQLFYGTQSAVNSSQRLYVKKVSAYNTVNLAGRYVTGTSWSPLFTTRSANMQVISLVNGELLPTASKMISQGTMANYLKPYLDANNRVKIGPLSVLVLMELGSTNYNSSCFDYQDQVALVTFSRKHPNNGHGNNLDGVDSSNPGNGKGGPNGAVDPSGGYDDEAR</sequence>
<evidence type="ECO:0000313" key="3">
    <source>
        <dbReference type="EMBL" id="QJE97657.1"/>
    </source>
</evidence>
<feature type="chain" id="PRO_5032467111" description="DUF4114 domain-containing protein" evidence="2">
    <location>
        <begin position="27"/>
        <end position="302"/>
    </location>
</feature>
<dbReference type="KEGG" id="luo:HHL09_18355"/>
<evidence type="ECO:0008006" key="5">
    <source>
        <dbReference type="Google" id="ProtNLM"/>
    </source>
</evidence>
<feature type="region of interest" description="Disordered" evidence="1">
    <location>
        <begin position="265"/>
        <end position="302"/>
    </location>
</feature>
<protein>
    <recommendedName>
        <fullName evidence="5">DUF4114 domain-containing protein</fullName>
    </recommendedName>
</protein>